<name>A0AAV7M7F8_PLEWA</name>
<accession>A0AAV7M7F8</accession>
<dbReference type="AlphaFoldDB" id="A0AAV7M7F8"/>
<organism evidence="2 3">
    <name type="scientific">Pleurodeles waltl</name>
    <name type="common">Iberian ribbed newt</name>
    <dbReference type="NCBI Taxonomy" id="8319"/>
    <lineage>
        <taxon>Eukaryota</taxon>
        <taxon>Metazoa</taxon>
        <taxon>Chordata</taxon>
        <taxon>Craniata</taxon>
        <taxon>Vertebrata</taxon>
        <taxon>Euteleostomi</taxon>
        <taxon>Amphibia</taxon>
        <taxon>Batrachia</taxon>
        <taxon>Caudata</taxon>
        <taxon>Salamandroidea</taxon>
        <taxon>Salamandridae</taxon>
        <taxon>Pleurodelinae</taxon>
        <taxon>Pleurodeles</taxon>
    </lineage>
</organism>
<keyword evidence="3" id="KW-1185">Reference proteome</keyword>
<proteinExistence type="predicted"/>
<feature type="compositionally biased region" description="Polar residues" evidence="1">
    <location>
        <begin position="1"/>
        <end position="25"/>
    </location>
</feature>
<comment type="caution">
    <text evidence="2">The sequence shown here is derived from an EMBL/GenBank/DDBJ whole genome shotgun (WGS) entry which is preliminary data.</text>
</comment>
<protein>
    <submittedName>
        <fullName evidence="2">Uncharacterized protein</fullName>
    </submittedName>
</protein>
<gene>
    <name evidence="2" type="ORF">NDU88_002192</name>
</gene>
<sequence>MSRQFKQIGQSSVRGPQQNSQQPGVTHQPGAEHFQNQVVPEVPKPINDLRRSAKYRPGLSFTSPSLPACLQPPPAAQPVTAALQYRGQGLQKAQKGPSGSKQCRPRPPAQSDQRPRLWGPLTKPGTRRPRAGQPILAAQSTAPPDGASAPKHGGPLTPIRAPNQGPPASLHQVGTAQLPNHAAPRVEQAQTPRPRNREATHHQAAHPEAGAAQISLRWGAAARRDRRRSPPQAALTSRPAPAGLRVPFPGAHESARQPAWPN</sequence>
<evidence type="ECO:0000313" key="2">
    <source>
        <dbReference type="EMBL" id="KAJ1097063.1"/>
    </source>
</evidence>
<reference evidence="2" key="1">
    <citation type="journal article" date="2022" name="bioRxiv">
        <title>Sequencing and chromosome-scale assembly of the giantPleurodeles waltlgenome.</title>
        <authorList>
            <person name="Brown T."/>
            <person name="Elewa A."/>
            <person name="Iarovenko S."/>
            <person name="Subramanian E."/>
            <person name="Araus A.J."/>
            <person name="Petzold A."/>
            <person name="Susuki M."/>
            <person name="Suzuki K.-i.T."/>
            <person name="Hayashi T."/>
            <person name="Toyoda A."/>
            <person name="Oliveira C."/>
            <person name="Osipova E."/>
            <person name="Leigh N.D."/>
            <person name="Simon A."/>
            <person name="Yun M.H."/>
        </authorList>
    </citation>
    <scope>NUCLEOTIDE SEQUENCE</scope>
    <source>
        <strain evidence="2">20211129_DDA</strain>
        <tissue evidence="2">Liver</tissue>
    </source>
</reference>
<evidence type="ECO:0000313" key="3">
    <source>
        <dbReference type="Proteomes" id="UP001066276"/>
    </source>
</evidence>
<evidence type="ECO:0000256" key="1">
    <source>
        <dbReference type="SAM" id="MobiDB-lite"/>
    </source>
</evidence>
<feature type="region of interest" description="Disordered" evidence="1">
    <location>
        <begin position="1"/>
        <end position="262"/>
    </location>
</feature>
<dbReference type="EMBL" id="JANPWB010000014">
    <property type="protein sequence ID" value="KAJ1097063.1"/>
    <property type="molecule type" value="Genomic_DNA"/>
</dbReference>
<dbReference type="Proteomes" id="UP001066276">
    <property type="component" value="Chromosome 10"/>
</dbReference>